<dbReference type="RefSeq" id="WP_116775910.1">
    <property type="nucleotide sequence ID" value="NZ_QDKG01000003.1"/>
</dbReference>
<dbReference type="PANTHER" id="PTHR43102:SF2">
    <property type="entry name" value="GAF DOMAIN-CONTAINING PROTEIN"/>
    <property type="match status" value="1"/>
</dbReference>
<evidence type="ECO:0000313" key="2">
    <source>
        <dbReference type="EMBL" id="PVH25323.1"/>
    </source>
</evidence>
<name>A0A2T8HIU9_9SPHI</name>
<dbReference type="OrthoDB" id="741455at2"/>
<proteinExistence type="predicted"/>
<sequence length="363" mass="40980">MPNQLPLSVAPSPNSQLFNLVNEQELRDIVNAASTVFAANFSTIALLDEQYQYNFYNHGFEVNAIPIDDSVLHRLQQGSDLVIIENVNTITHLCDLSLGSACSQIQFYAGIPLQNKKRQVLGYLCVYHDKPIKVTNTKRLLLTTLAAQLTDLLNHSDIIASIDDKLTQWDERLIRRESLFNSTKIVTLLLDKNFTVLKCHPLLTKLICDNLNRDIRVGDDIREYIGDLTIDDFVKNFYRALEGQSISVQSKSGICWGGLNSYSHFTPAYDLDGELVGVSYHALPIFPENTDESIKQKDDQQLQWINDLQSHRFRGPLSSILGITQIWKELGSTPLDAEIDMIIQAANKLDREIQSALFNLGKD</sequence>
<dbReference type="SUPFAM" id="SSF55781">
    <property type="entry name" value="GAF domain-like"/>
    <property type="match status" value="1"/>
</dbReference>
<dbReference type="PANTHER" id="PTHR43102">
    <property type="entry name" value="SLR1143 PROTEIN"/>
    <property type="match status" value="1"/>
</dbReference>
<dbReference type="Proteomes" id="UP000245627">
    <property type="component" value="Unassembled WGS sequence"/>
</dbReference>
<dbReference type="Gene3D" id="3.30.450.40">
    <property type="match status" value="1"/>
</dbReference>
<dbReference type="Pfam" id="PF01590">
    <property type="entry name" value="GAF"/>
    <property type="match status" value="1"/>
</dbReference>
<gene>
    <name evidence="2" type="ORF">DC487_10410</name>
</gene>
<evidence type="ECO:0000313" key="3">
    <source>
        <dbReference type="Proteomes" id="UP000245627"/>
    </source>
</evidence>
<comment type="caution">
    <text evidence="2">The sequence shown here is derived from an EMBL/GenBank/DDBJ whole genome shotgun (WGS) entry which is preliminary data.</text>
</comment>
<dbReference type="EMBL" id="QDKG01000003">
    <property type="protein sequence ID" value="PVH25323.1"/>
    <property type="molecule type" value="Genomic_DNA"/>
</dbReference>
<dbReference type="InterPro" id="IPR003018">
    <property type="entry name" value="GAF"/>
</dbReference>
<organism evidence="2 3">
    <name type="scientific">Sphingobacterium corticibacter</name>
    <dbReference type="NCBI Taxonomy" id="2171749"/>
    <lineage>
        <taxon>Bacteria</taxon>
        <taxon>Pseudomonadati</taxon>
        <taxon>Bacteroidota</taxon>
        <taxon>Sphingobacteriia</taxon>
        <taxon>Sphingobacteriales</taxon>
        <taxon>Sphingobacteriaceae</taxon>
        <taxon>Sphingobacterium</taxon>
    </lineage>
</organism>
<reference evidence="2 3" key="1">
    <citation type="submission" date="2018-04" db="EMBL/GenBank/DDBJ databases">
        <title>Sphingobacterium cortibacter sp. nov.</title>
        <authorList>
            <person name="Li Y."/>
        </authorList>
    </citation>
    <scope>NUCLEOTIDE SEQUENCE [LARGE SCALE GENOMIC DNA]</scope>
    <source>
        <strain evidence="2 3">2c-3</strain>
    </source>
</reference>
<feature type="domain" description="GAF" evidence="1">
    <location>
        <begin position="23"/>
        <end position="149"/>
    </location>
</feature>
<evidence type="ECO:0000259" key="1">
    <source>
        <dbReference type="Pfam" id="PF01590"/>
    </source>
</evidence>
<dbReference type="AlphaFoldDB" id="A0A2T8HIU9"/>
<keyword evidence="3" id="KW-1185">Reference proteome</keyword>
<accession>A0A2T8HIU9</accession>
<protein>
    <recommendedName>
        <fullName evidence="1">GAF domain-containing protein</fullName>
    </recommendedName>
</protein>
<dbReference type="InterPro" id="IPR029016">
    <property type="entry name" value="GAF-like_dom_sf"/>
</dbReference>